<dbReference type="OrthoDB" id="515604at2759"/>
<protein>
    <submittedName>
        <fullName evidence="5">RNA splicing factor Pad-1</fullName>
    </submittedName>
</protein>
<organism evidence="5 6">
    <name type="scientific">Chlorella sorokiniana</name>
    <name type="common">Freshwater green alga</name>
    <dbReference type="NCBI Taxonomy" id="3076"/>
    <lineage>
        <taxon>Eukaryota</taxon>
        <taxon>Viridiplantae</taxon>
        <taxon>Chlorophyta</taxon>
        <taxon>core chlorophytes</taxon>
        <taxon>Trebouxiophyceae</taxon>
        <taxon>Chlorellales</taxon>
        <taxon>Chlorellaceae</taxon>
        <taxon>Chlorella clade</taxon>
        <taxon>Chlorella</taxon>
    </lineage>
</organism>
<sequence length="462" mass="50538">MASIWIGNLRDTKSLESDLSAICSRYGQVEDLWVSRAPTGPDCFAVATFASPAAAQRAQEALAGQVLPALTEKTLKVREWTERPERPSQAATWRRDAPAAPQQRWADAEDELPLPQYLPPRRTFGGGWAAAMAAAEEAEEEEEYEDEEEEEEQDDEWDPLVELWVGNLCNEATRLSLRRAFELFGEVESLTLHRAPYDRSLQYAMIKLPASGAERALQELNGLIVYELSGGVELIVKQSKRSLKPLLRWQQEQQRWQAAAAQRAARAPAQPNNRGPVDAEGLEVACEDGSMAPLQGAVRRIKHLFVCEGPPSRMLWVGSIGGHATVADVMALLRRYGAVHRVKLQPAPGYQNTFQFGLVEMGSAAEAERARSALQAVEDEDICDSKPLKLRYGWPPHLVMRGGRPPAGQRQQQQQRQQAAGPARGAHASGAARAAAARRDGSTSSGSRNTCSGGRGNTSSGS</sequence>
<dbReference type="GO" id="GO:0003723">
    <property type="term" value="F:RNA binding"/>
    <property type="evidence" value="ECO:0007669"/>
    <property type="project" value="UniProtKB-UniRule"/>
</dbReference>
<dbReference type="SUPFAM" id="SSF54928">
    <property type="entry name" value="RNA-binding domain, RBD"/>
    <property type="match status" value="2"/>
</dbReference>
<keyword evidence="2" id="KW-0694">RNA-binding</keyword>
<feature type="region of interest" description="Disordered" evidence="3">
    <location>
        <begin position="131"/>
        <end position="157"/>
    </location>
</feature>
<dbReference type="Gene3D" id="3.30.70.330">
    <property type="match status" value="3"/>
</dbReference>
<feature type="domain" description="RRM" evidence="4">
    <location>
        <begin position="161"/>
        <end position="241"/>
    </location>
</feature>
<keyword evidence="6" id="KW-1185">Reference proteome</keyword>
<accession>A0A2P6TTK1</accession>
<evidence type="ECO:0000259" key="4">
    <source>
        <dbReference type="PROSITE" id="PS50102"/>
    </source>
</evidence>
<feature type="compositionally biased region" description="Low complexity" evidence="3">
    <location>
        <begin position="401"/>
        <end position="435"/>
    </location>
</feature>
<dbReference type="SMART" id="SM00360">
    <property type="entry name" value="RRM"/>
    <property type="match status" value="3"/>
</dbReference>
<comment type="caution">
    <text evidence="5">The sequence shown here is derived from an EMBL/GenBank/DDBJ whole genome shotgun (WGS) entry which is preliminary data.</text>
</comment>
<feature type="domain" description="RRM" evidence="4">
    <location>
        <begin position="313"/>
        <end position="395"/>
    </location>
</feature>
<feature type="region of interest" description="Disordered" evidence="3">
    <location>
        <begin position="394"/>
        <end position="462"/>
    </location>
</feature>
<dbReference type="GO" id="GO:0008380">
    <property type="term" value="P:RNA splicing"/>
    <property type="evidence" value="ECO:0007669"/>
    <property type="project" value="UniProtKB-KW"/>
</dbReference>
<keyword evidence="1" id="KW-0508">mRNA splicing</keyword>
<dbReference type="PROSITE" id="PS50102">
    <property type="entry name" value="RRM"/>
    <property type="match status" value="3"/>
</dbReference>
<evidence type="ECO:0000256" key="1">
    <source>
        <dbReference type="ARBA" id="ARBA00023187"/>
    </source>
</evidence>
<dbReference type="AlphaFoldDB" id="A0A2P6TTK1"/>
<dbReference type="InterPro" id="IPR050907">
    <property type="entry name" value="SRSF"/>
</dbReference>
<evidence type="ECO:0000313" key="5">
    <source>
        <dbReference type="EMBL" id="PRW57400.1"/>
    </source>
</evidence>
<proteinExistence type="predicted"/>
<keyword evidence="1" id="KW-0507">mRNA processing</keyword>
<feature type="region of interest" description="Disordered" evidence="3">
    <location>
        <begin position="79"/>
        <end position="111"/>
    </location>
</feature>
<dbReference type="InterPro" id="IPR012677">
    <property type="entry name" value="Nucleotide-bd_a/b_plait_sf"/>
</dbReference>
<dbReference type="InterPro" id="IPR000504">
    <property type="entry name" value="RRM_dom"/>
</dbReference>
<dbReference type="InterPro" id="IPR035979">
    <property type="entry name" value="RBD_domain_sf"/>
</dbReference>
<feature type="compositionally biased region" description="Acidic residues" evidence="3">
    <location>
        <begin position="136"/>
        <end position="157"/>
    </location>
</feature>
<evidence type="ECO:0000256" key="3">
    <source>
        <dbReference type="SAM" id="MobiDB-lite"/>
    </source>
</evidence>
<dbReference type="Pfam" id="PF00076">
    <property type="entry name" value="RRM_1"/>
    <property type="match status" value="2"/>
</dbReference>
<dbReference type="STRING" id="3076.A0A2P6TTK1"/>
<feature type="compositionally biased region" description="Polar residues" evidence="3">
    <location>
        <begin position="442"/>
        <end position="462"/>
    </location>
</feature>
<reference evidence="5 6" key="1">
    <citation type="journal article" date="2018" name="Plant J.">
        <title>Genome sequences of Chlorella sorokiniana UTEX 1602 and Micractinium conductrix SAG 241.80: implications to maltose excretion by a green alga.</title>
        <authorList>
            <person name="Arriola M.B."/>
            <person name="Velmurugan N."/>
            <person name="Zhang Y."/>
            <person name="Plunkett M.H."/>
            <person name="Hondzo H."/>
            <person name="Barney B.M."/>
        </authorList>
    </citation>
    <scope>NUCLEOTIDE SEQUENCE [LARGE SCALE GENOMIC DNA]</scope>
    <source>
        <strain evidence="6">UTEX 1602</strain>
    </source>
</reference>
<dbReference type="PANTHER" id="PTHR23147">
    <property type="entry name" value="SERINE/ARGININE RICH SPLICING FACTOR"/>
    <property type="match status" value="1"/>
</dbReference>
<name>A0A2P6TTK1_CHLSO</name>
<evidence type="ECO:0000256" key="2">
    <source>
        <dbReference type="PROSITE-ProRule" id="PRU00176"/>
    </source>
</evidence>
<dbReference type="CDD" id="cd00590">
    <property type="entry name" value="RRM_SF"/>
    <property type="match status" value="2"/>
</dbReference>
<feature type="domain" description="RRM" evidence="4">
    <location>
        <begin position="2"/>
        <end position="82"/>
    </location>
</feature>
<gene>
    <name evidence="5" type="ORF">C2E21_4175</name>
</gene>
<evidence type="ECO:0000313" key="6">
    <source>
        <dbReference type="Proteomes" id="UP000239899"/>
    </source>
</evidence>
<dbReference type="Proteomes" id="UP000239899">
    <property type="component" value="Unassembled WGS sequence"/>
</dbReference>
<dbReference type="EMBL" id="LHPG02000007">
    <property type="protein sequence ID" value="PRW57400.1"/>
    <property type="molecule type" value="Genomic_DNA"/>
</dbReference>